<organism evidence="2 3">
    <name type="scientific">Hymenobacter fodinae</name>
    <dbReference type="NCBI Taxonomy" id="2510796"/>
    <lineage>
        <taxon>Bacteria</taxon>
        <taxon>Pseudomonadati</taxon>
        <taxon>Bacteroidota</taxon>
        <taxon>Cytophagia</taxon>
        <taxon>Cytophagales</taxon>
        <taxon>Hymenobacteraceae</taxon>
        <taxon>Hymenobacter</taxon>
    </lineage>
</organism>
<proteinExistence type="predicted"/>
<keyword evidence="1" id="KW-1133">Transmembrane helix</keyword>
<dbReference type="Proteomes" id="UP000298337">
    <property type="component" value="Unassembled WGS sequence"/>
</dbReference>
<evidence type="ECO:0000313" key="2">
    <source>
        <dbReference type="EMBL" id="TGE05433.1"/>
    </source>
</evidence>
<comment type="caution">
    <text evidence="2">The sequence shown here is derived from an EMBL/GenBank/DDBJ whole genome shotgun (WGS) entry which is preliminary data.</text>
</comment>
<dbReference type="RefSeq" id="WP_135435747.1">
    <property type="nucleotide sequence ID" value="NZ_SRLA01000004.1"/>
</dbReference>
<gene>
    <name evidence="2" type="ORF">EU556_19195</name>
</gene>
<dbReference type="InterPro" id="IPR029062">
    <property type="entry name" value="Class_I_gatase-like"/>
</dbReference>
<protein>
    <submittedName>
        <fullName evidence="2">Uncharacterized protein</fullName>
    </submittedName>
</protein>
<dbReference type="SUPFAM" id="SSF52317">
    <property type="entry name" value="Class I glutamine amidotransferase-like"/>
    <property type="match status" value="1"/>
</dbReference>
<dbReference type="OrthoDB" id="980086at2"/>
<accession>A0A4Z0P248</accession>
<dbReference type="EMBL" id="SRLA01000004">
    <property type="protein sequence ID" value="TGE05433.1"/>
    <property type="molecule type" value="Genomic_DNA"/>
</dbReference>
<evidence type="ECO:0000313" key="3">
    <source>
        <dbReference type="Proteomes" id="UP000298337"/>
    </source>
</evidence>
<evidence type="ECO:0000256" key="1">
    <source>
        <dbReference type="SAM" id="Phobius"/>
    </source>
</evidence>
<sequence length="607" mass="65785">MTYSLPTPLLPFLLVLALCVLLAIGLSVAALRRSNRARRGWRLVASLLAVAGLWLLAFPPSQPLRTSTTEALLLTDGYSPDTLRHLLRQLGPGTRFWRYTSPTASPDTPTLSNLAALRQRLPGLQRLHVLGQGLPAADLPELGDLRLLMHPSAPRAGFRLAGWARTTQVGKPWVVEGSLTTREATGTVWVRLRAAGGLRDSVQLPAGHGAFRLQFVPKTEGRAVYQLDARAAANSGLRVLPEPLPLTVVAAHPLRILLLAASPSFEFRFLKEYLARQGHSVALRVGLSRGLTQTEFLNQPAAEIGRLTPALLSRTDVVLTDATSLTALSGAETGVLQAALRNGQSGLLLLADPAALLPRALPARPDFVLELQPTKSAQEPQELYWAEISPAKAVVPATLRPAPALRALVTTQRRQLVAASRRIGLGQVVVATISETFPWMLQGRPAVYGAYWSHLLSAVAPAVAPGPTILPQDAWPRPNAPLTLRTTGLPLTPITVRAPTGQSARVALQQDARVPEWAEGTYWPSTSGWHQATSGSTTAWFYVFGSQEWRGPEMQLRQQAAAQWQAQTQARIRPAVAATTSSQPWSRWWGFGLFLLGAGLLWLEEKL</sequence>
<reference evidence="2 3" key="1">
    <citation type="submission" date="2019-04" db="EMBL/GenBank/DDBJ databases">
        <authorList>
            <person name="Feng G."/>
            <person name="Zhang J."/>
            <person name="Zhu H."/>
        </authorList>
    </citation>
    <scope>NUCLEOTIDE SEQUENCE [LARGE SCALE GENOMIC DNA]</scope>
    <source>
        <strain evidence="2 3">92R-1</strain>
    </source>
</reference>
<keyword evidence="1" id="KW-0812">Transmembrane</keyword>
<feature type="transmembrane region" description="Helical" evidence="1">
    <location>
        <begin position="43"/>
        <end position="60"/>
    </location>
</feature>
<name>A0A4Z0P248_9BACT</name>
<feature type="transmembrane region" description="Helical" evidence="1">
    <location>
        <begin position="12"/>
        <end position="31"/>
    </location>
</feature>
<keyword evidence="1" id="KW-0472">Membrane</keyword>
<dbReference type="AlphaFoldDB" id="A0A4Z0P248"/>
<keyword evidence="3" id="KW-1185">Reference proteome</keyword>